<proteinExistence type="predicted"/>
<gene>
    <name evidence="1" type="ORF">K488DRAFT_73925</name>
</gene>
<dbReference type="EMBL" id="MU273774">
    <property type="protein sequence ID" value="KAI0028240.1"/>
    <property type="molecule type" value="Genomic_DNA"/>
</dbReference>
<keyword evidence="2" id="KW-1185">Reference proteome</keyword>
<evidence type="ECO:0000313" key="2">
    <source>
        <dbReference type="Proteomes" id="UP000814128"/>
    </source>
</evidence>
<protein>
    <submittedName>
        <fullName evidence="1">Uncharacterized protein</fullName>
    </submittedName>
</protein>
<name>A0ACB8Q9L8_9AGAM</name>
<accession>A0ACB8Q9L8</accession>
<reference evidence="1" key="2">
    <citation type="journal article" date="2022" name="New Phytol.">
        <title>Evolutionary transition to the ectomycorrhizal habit in the genomes of a hyperdiverse lineage of mushroom-forming fungi.</title>
        <authorList>
            <person name="Looney B."/>
            <person name="Miyauchi S."/>
            <person name="Morin E."/>
            <person name="Drula E."/>
            <person name="Courty P.E."/>
            <person name="Kohler A."/>
            <person name="Kuo A."/>
            <person name="LaButti K."/>
            <person name="Pangilinan J."/>
            <person name="Lipzen A."/>
            <person name="Riley R."/>
            <person name="Andreopoulos W."/>
            <person name="He G."/>
            <person name="Johnson J."/>
            <person name="Nolan M."/>
            <person name="Tritt A."/>
            <person name="Barry K.W."/>
            <person name="Grigoriev I.V."/>
            <person name="Nagy L.G."/>
            <person name="Hibbett D."/>
            <person name="Henrissat B."/>
            <person name="Matheny P.B."/>
            <person name="Labbe J."/>
            <person name="Martin F.M."/>
        </authorList>
    </citation>
    <scope>NUCLEOTIDE SEQUENCE</scope>
    <source>
        <strain evidence="1">EC-137</strain>
    </source>
</reference>
<organism evidence="1 2">
    <name type="scientific">Vararia minispora EC-137</name>
    <dbReference type="NCBI Taxonomy" id="1314806"/>
    <lineage>
        <taxon>Eukaryota</taxon>
        <taxon>Fungi</taxon>
        <taxon>Dikarya</taxon>
        <taxon>Basidiomycota</taxon>
        <taxon>Agaricomycotina</taxon>
        <taxon>Agaricomycetes</taxon>
        <taxon>Russulales</taxon>
        <taxon>Lachnocladiaceae</taxon>
        <taxon>Vararia</taxon>
    </lineage>
</organism>
<dbReference type="Proteomes" id="UP000814128">
    <property type="component" value="Unassembled WGS sequence"/>
</dbReference>
<sequence>MSRPVRFAHVSSSPVPDDDEYRVPRIARRSSPVTSDFDGGEYAVPRSASEYGVSGSYVGERTPPSPYQAVTPSPPSDAEALPPRLYRPSLALEYHLDYRTAPKTLSLAMSVYSRPATQPPVHEINVQFLPWVWRVAGTGAPLPYGGYVVTVGDVVSSLRLSMNKKVRPMEYNNEDEDRREVIRGVFWSRADKNRGALENGLLREDFLEGRDIVGFKTYRNSNTIEVVVKP</sequence>
<evidence type="ECO:0000313" key="1">
    <source>
        <dbReference type="EMBL" id="KAI0028240.1"/>
    </source>
</evidence>
<reference evidence="1" key="1">
    <citation type="submission" date="2021-02" db="EMBL/GenBank/DDBJ databases">
        <authorList>
            <consortium name="DOE Joint Genome Institute"/>
            <person name="Ahrendt S."/>
            <person name="Looney B.P."/>
            <person name="Miyauchi S."/>
            <person name="Morin E."/>
            <person name="Drula E."/>
            <person name="Courty P.E."/>
            <person name="Chicoki N."/>
            <person name="Fauchery L."/>
            <person name="Kohler A."/>
            <person name="Kuo A."/>
            <person name="Labutti K."/>
            <person name="Pangilinan J."/>
            <person name="Lipzen A."/>
            <person name="Riley R."/>
            <person name="Andreopoulos W."/>
            <person name="He G."/>
            <person name="Johnson J."/>
            <person name="Barry K.W."/>
            <person name="Grigoriev I.V."/>
            <person name="Nagy L."/>
            <person name="Hibbett D."/>
            <person name="Henrissat B."/>
            <person name="Matheny P.B."/>
            <person name="Labbe J."/>
            <person name="Martin F."/>
        </authorList>
    </citation>
    <scope>NUCLEOTIDE SEQUENCE</scope>
    <source>
        <strain evidence="1">EC-137</strain>
    </source>
</reference>
<comment type="caution">
    <text evidence="1">The sequence shown here is derived from an EMBL/GenBank/DDBJ whole genome shotgun (WGS) entry which is preliminary data.</text>
</comment>